<dbReference type="InterPro" id="IPR025749">
    <property type="entry name" value="Sphingomyelin_synth-like_dom"/>
</dbReference>
<keyword evidence="4 9" id="KW-0812">Transmembrane</keyword>
<evidence type="ECO:0000256" key="4">
    <source>
        <dbReference type="ARBA" id="ARBA00022692"/>
    </source>
</evidence>
<feature type="transmembrane region" description="Helical" evidence="9">
    <location>
        <begin position="41"/>
        <end position="70"/>
    </location>
</feature>
<dbReference type="OrthoDB" id="332521at2759"/>
<dbReference type="GeneID" id="40305709"/>
<name>A0A2A9MK02_BESBE</name>
<keyword evidence="6 9" id="KW-1133">Transmembrane helix</keyword>
<comment type="similarity">
    <text evidence="2">Belongs to the sphingomyelin synthase family.</text>
</comment>
<sequence>MARQQESLFLPPAKKGLTCNKTGEKERIPALWATSHSTKFYFWRVVATGLYFTACIYVMCLCSVASDTFFDPRTQKSLPDRIHDQMLESKPLFFATPLVVDVVTVSLIVVTIFRHICFLKMPLNLMYGARFLFLLGTLYLCRGMAIIITTVPPSTRNCVPPPVTSVASFFYLGVLQVFSMRTECTGMIISGHSTVTCCCLASWLLYGNANREDRDTKAVPFYELLRFLGRVIERLRGAIRKRRGAGYITTPVTDLEENAENGSRGVNVEDAPSASILAAEREEEDRRKTLWSGILRLNLLRSLCLCVGVINLGLIVTSFNHYSIDVFMAVNYTFATWTLYHCVLSLIWAEKEEENKRQTIALLKAEAAAAVDEDGDSISEASTSASVEGSVLVPPAPTLKKRDMEKAVKPQSSNTPCWLAALNFPIIRVGVRIIKAVEGL</sequence>
<proteinExistence type="inferred from homology"/>
<dbReference type="GO" id="GO:0033188">
    <property type="term" value="F:sphingomyelin synthase activity"/>
    <property type="evidence" value="ECO:0007669"/>
    <property type="project" value="TreeGrafter"/>
</dbReference>
<dbReference type="EMBL" id="NWUJ01000001">
    <property type="protein sequence ID" value="PFH38305.1"/>
    <property type="molecule type" value="Genomic_DNA"/>
</dbReference>
<keyword evidence="5" id="KW-0746">Sphingolipid metabolism</keyword>
<evidence type="ECO:0000313" key="11">
    <source>
        <dbReference type="EMBL" id="PFH38305.1"/>
    </source>
</evidence>
<dbReference type="GO" id="GO:0005886">
    <property type="term" value="C:plasma membrane"/>
    <property type="evidence" value="ECO:0007669"/>
    <property type="project" value="TreeGrafter"/>
</dbReference>
<dbReference type="GO" id="GO:0047493">
    <property type="term" value="F:ceramide cholinephosphotransferase activity"/>
    <property type="evidence" value="ECO:0007669"/>
    <property type="project" value="TreeGrafter"/>
</dbReference>
<keyword evidence="7" id="KW-0443">Lipid metabolism</keyword>
<dbReference type="InterPro" id="IPR045221">
    <property type="entry name" value="Sphingomyelin_synth-like"/>
</dbReference>
<feature type="transmembrane region" description="Helical" evidence="9">
    <location>
        <begin position="125"/>
        <end position="151"/>
    </location>
</feature>
<feature type="transmembrane region" description="Helical" evidence="9">
    <location>
        <begin position="91"/>
        <end position="113"/>
    </location>
</feature>
<evidence type="ECO:0000256" key="5">
    <source>
        <dbReference type="ARBA" id="ARBA00022919"/>
    </source>
</evidence>
<dbReference type="GO" id="GO:0000139">
    <property type="term" value="C:Golgi membrane"/>
    <property type="evidence" value="ECO:0007669"/>
    <property type="project" value="TreeGrafter"/>
</dbReference>
<reference evidence="11 12" key="1">
    <citation type="submission" date="2017-09" db="EMBL/GenBank/DDBJ databases">
        <title>Genome sequencing of Besnoitia besnoiti strain Bb-Ger1.</title>
        <authorList>
            <person name="Schares G."/>
            <person name="Venepally P."/>
            <person name="Lorenzi H.A."/>
        </authorList>
    </citation>
    <scope>NUCLEOTIDE SEQUENCE [LARGE SCALE GENOMIC DNA]</scope>
    <source>
        <strain evidence="11 12">Bb-Ger1</strain>
    </source>
</reference>
<dbReference type="Pfam" id="PF14360">
    <property type="entry name" value="PAP2_C"/>
    <property type="match status" value="1"/>
</dbReference>
<dbReference type="VEuPathDB" id="ToxoDB:BESB_006460"/>
<keyword evidence="8 9" id="KW-0472">Membrane</keyword>
<comment type="caution">
    <text evidence="11">The sequence shown here is derived from an EMBL/GenBank/DDBJ whole genome shotgun (WGS) entry which is preliminary data.</text>
</comment>
<evidence type="ECO:0000256" key="2">
    <source>
        <dbReference type="ARBA" id="ARBA00005441"/>
    </source>
</evidence>
<evidence type="ECO:0000259" key="10">
    <source>
        <dbReference type="Pfam" id="PF14360"/>
    </source>
</evidence>
<evidence type="ECO:0000256" key="3">
    <source>
        <dbReference type="ARBA" id="ARBA00022679"/>
    </source>
</evidence>
<keyword evidence="3" id="KW-0808">Transferase</keyword>
<dbReference type="PANTHER" id="PTHR21290:SF25">
    <property type="entry name" value="SPHINGOMYELIN SYNTHASE-RELATED PROTEIN 1"/>
    <property type="match status" value="1"/>
</dbReference>
<evidence type="ECO:0000256" key="8">
    <source>
        <dbReference type="ARBA" id="ARBA00023136"/>
    </source>
</evidence>
<keyword evidence="12" id="KW-1185">Reference proteome</keyword>
<protein>
    <recommendedName>
        <fullName evidence="10">Sphingomyelin synthase-like domain-containing protein</fullName>
    </recommendedName>
</protein>
<dbReference type="RefSeq" id="XP_029222314.1">
    <property type="nucleotide sequence ID" value="XM_029359401.1"/>
</dbReference>
<dbReference type="KEGG" id="bbes:BESB_006460"/>
<organism evidence="11 12">
    <name type="scientific">Besnoitia besnoiti</name>
    <name type="common">Apicomplexan protozoan</name>
    <dbReference type="NCBI Taxonomy" id="94643"/>
    <lineage>
        <taxon>Eukaryota</taxon>
        <taxon>Sar</taxon>
        <taxon>Alveolata</taxon>
        <taxon>Apicomplexa</taxon>
        <taxon>Conoidasida</taxon>
        <taxon>Coccidia</taxon>
        <taxon>Eucoccidiorida</taxon>
        <taxon>Eimeriorina</taxon>
        <taxon>Sarcocystidae</taxon>
        <taxon>Besnoitia</taxon>
    </lineage>
</organism>
<evidence type="ECO:0000256" key="7">
    <source>
        <dbReference type="ARBA" id="ARBA00023098"/>
    </source>
</evidence>
<feature type="transmembrane region" description="Helical" evidence="9">
    <location>
        <begin position="297"/>
        <end position="317"/>
    </location>
</feature>
<dbReference type="AlphaFoldDB" id="A0A2A9MK02"/>
<dbReference type="STRING" id="94643.A0A2A9MK02"/>
<evidence type="ECO:0000256" key="6">
    <source>
        <dbReference type="ARBA" id="ARBA00022989"/>
    </source>
</evidence>
<comment type="subcellular location">
    <subcellularLocation>
        <location evidence="1">Membrane</location>
        <topology evidence="1">Multi-pass membrane protein</topology>
    </subcellularLocation>
</comment>
<dbReference type="Proteomes" id="UP000224006">
    <property type="component" value="Chromosome I"/>
</dbReference>
<dbReference type="GO" id="GO:0005789">
    <property type="term" value="C:endoplasmic reticulum membrane"/>
    <property type="evidence" value="ECO:0007669"/>
    <property type="project" value="TreeGrafter"/>
</dbReference>
<evidence type="ECO:0000256" key="1">
    <source>
        <dbReference type="ARBA" id="ARBA00004141"/>
    </source>
</evidence>
<dbReference type="GO" id="GO:0046513">
    <property type="term" value="P:ceramide biosynthetic process"/>
    <property type="evidence" value="ECO:0007669"/>
    <property type="project" value="TreeGrafter"/>
</dbReference>
<evidence type="ECO:0000256" key="9">
    <source>
        <dbReference type="SAM" id="Phobius"/>
    </source>
</evidence>
<evidence type="ECO:0000313" key="12">
    <source>
        <dbReference type="Proteomes" id="UP000224006"/>
    </source>
</evidence>
<feature type="domain" description="Sphingomyelin synthase-like" evidence="10">
    <location>
        <begin position="298"/>
        <end position="341"/>
    </location>
</feature>
<gene>
    <name evidence="11" type="ORF">BESB_006460</name>
</gene>
<feature type="transmembrane region" description="Helical" evidence="9">
    <location>
        <begin position="186"/>
        <end position="206"/>
    </location>
</feature>
<feature type="transmembrane region" description="Helical" evidence="9">
    <location>
        <begin position="329"/>
        <end position="349"/>
    </location>
</feature>
<accession>A0A2A9MK02</accession>
<dbReference type="PANTHER" id="PTHR21290">
    <property type="entry name" value="SPHINGOMYELIN SYNTHETASE"/>
    <property type="match status" value="1"/>
</dbReference>